<sequence length="169" mass="19335">MDTVRIKQAEQENLGQNAAIYCSGAKSCEFERLNDITVVDAQTRRISNQAIHQGIVRLNGSVLSQSNSLYLSVPAKQYEVVIRYYPISPDRAETIHVIHQFKANHRYMFKMYRDKSNRSGSLLNVSVPDPLCVDLEQDGRVIRRFCRPFDVTTGLGEFLEQKKLTPRQS</sequence>
<organism evidence="1 2">
    <name type="scientific">Acinetobacter baumannii (strain 1295743)</name>
    <dbReference type="NCBI Taxonomy" id="1310613"/>
    <lineage>
        <taxon>Bacteria</taxon>
        <taxon>Pseudomonadati</taxon>
        <taxon>Pseudomonadota</taxon>
        <taxon>Gammaproteobacteria</taxon>
        <taxon>Moraxellales</taxon>
        <taxon>Moraxellaceae</taxon>
        <taxon>Acinetobacter</taxon>
        <taxon>Acinetobacter calcoaceticus/baumannii complex</taxon>
    </lineage>
</organism>
<dbReference type="Proteomes" id="UP000020595">
    <property type="component" value="Unassembled WGS sequence"/>
</dbReference>
<dbReference type="AlphaFoldDB" id="A0A009HP70"/>
<evidence type="ECO:0000313" key="1">
    <source>
        <dbReference type="EMBL" id="EXB05977.1"/>
    </source>
</evidence>
<protein>
    <submittedName>
        <fullName evidence="1">Uncharacterized protein</fullName>
    </submittedName>
</protein>
<comment type="caution">
    <text evidence="1">The sequence shown here is derived from an EMBL/GenBank/DDBJ whole genome shotgun (WGS) entry which is preliminary data.</text>
</comment>
<name>A0A009HP70_ACIB9</name>
<proteinExistence type="predicted"/>
<dbReference type="PATRIC" id="fig|1310613.3.peg.1718"/>
<accession>A0A009HP70</accession>
<dbReference type="EMBL" id="JEWH01000018">
    <property type="protein sequence ID" value="EXB05977.1"/>
    <property type="molecule type" value="Genomic_DNA"/>
</dbReference>
<evidence type="ECO:0000313" key="2">
    <source>
        <dbReference type="Proteomes" id="UP000020595"/>
    </source>
</evidence>
<gene>
    <name evidence="1" type="ORF">J512_1791</name>
</gene>
<reference evidence="1 2" key="1">
    <citation type="submission" date="2014-02" db="EMBL/GenBank/DDBJ databases">
        <title>Comparative genomics and transcriptomics to identify genetic mechanisms underlying the emergence of carbapenem resistant Acinetobacter baumannii (CRAb).</title>
        <authorList>
            <person name="Harris A.D."/>
            <person name="Johnson K.J."/>
            <person name="George J."/>
            <person name="Shefchek K."/>
            <person name="Daugherty S.C."/>
            <person name="Parankush S."/>
            <person name="Sadzewicz L."/>
            <person name="Tallon L."/>
            <person name="Sengamalay N."/>
            <person name="Hazen T.H."/>
            <person name="Rasko D.A."/>
        </authorList>
    </citation>
    <scope>NUCLEOTIDE SEQUENCE [LARGE SCALE GENOMIC DNA]</scope>
    <source>
        <strain evidence="1 2">1295743</strain>
    </source>
</reference>